<feature type="site" description="Interaction with substrate tRNA" evidence="10">
    <location>
        <position position="147"/>
    </location>
</feature>
<evidence type="ECO:0000256" key="8">
    <source>
        <dbReference type="ARBA" id="ARBA00022842"/>
    </source>
</evidence>
<gene>
    <name evidence="10" type="primary">miaA</name>
    <name evidence="14" type="ORF">phytr_7380</name>
</gene>
<feature type="site" description="Interaction with substrate tRNA" evidence="10">
    <location>
        <position position="121"/>
    </location>
</feature>
<feature type="binding site" evidence="10">
    <location>
        <begin position="33"/>
        <end position="38"/>
    </location>
    <ligand>
        <name>substrate</name>
    </ligand>
</feature>
<evidence type="ECO:0000256" key="12">
    <source>
        <dbReference type="RuleBase" id="RU003784"/>
    </source>
</evidence>
<feature type="binding site" evidence="10">
    <location>
        <begin position="31"/>
        <end position="38"/>
    </location>
    <ligand>
        <name>ATP</name>
        <dbReference type="ChEBI" id="CHEBI:30616"/>
    </ligand>
</feature>
<evidence type="ECO:0000256" key="6">
    <source>
        <dbReference type="ARBA" id="ARBA00022741"/>
    </source>
</evidence>
<evidence type="ECO:0000256" key="13">
    <source>
        <dbReference type="RuleBase" id="RU003785"/>
    </source>
</evidence>
<comment type="caution">
    <text evidence="10">Lacks conserved residue(s) required for the propagation of feature annotation.</text>
</comment>
<evidence type="ECO:0000256" key="3">
    <source>
        <dbReference type="ARBA" id="ARBA00005842"/>
    </source>
</evidence>
<dbReference type="InterPro" id="IPR018022">
    <property type="entry name" value="IPT"/>
</dbReference>
<comment type="catalytic activity">
    <reaction evidence="9 10 11">
        <text>adenosine(37) in tRNA + dimethylallyl diphosphate = N(6)-dimethylallyladenosine(37) in tRNA + diphosphate</text>
        <dbReference type="Rhea" id="RHEA:26482"/>
        <dbReference type="Rhea" id="RHEA-COMP:10162"/>
        <dbReference type="Rhea" id="RHEA-COMP:10375"/>
        <dbReference type="ChEBI" id="CHEBI:33019"/>
        <dbReference type="ChEBI" id="CHEBI:57623"/>
        <dbReference type="ChEBI" id="CHEBI:74411"/>
        <dbReference type="ChEBI" id="CHEBI:74415"/>
        <dbReference type="EC" id="2.5.1.75"/>
    </reaction>
</comment>
<dbReference type="Proteomes" id="UP000241762">
    <property type="component" value="Chromosome"/>
</dbReference>
<keyword evidence="7 10" id="KW-0067">ATP-binding</keyword>
<dbReference type="Gene3D" id="1.10.20.140">
    <property type="match status" value="1"/>
</dbReference>
<dbReference type="GO" id="GO:0052381">
    <property type="term" value="F:tRNA dimethylallyltransferase activity"/>
    <property type="evidence" value="ECO:0007669"/>
    <property type="project" value="UniProtKB-UniRule"/>
</dbReference>
<dbReference type="Gene3D" id="3.40.50.300">
    <property type="entry name" value="P-loop containing nucleotide triphosphate hydrolases"/>
    <property type="match status" value="1"/>
</dbReference>
<dbReference type="PANTHER" id="PTHR11088">
    <property type="entry name" value="TRNA DIMETHYLALLYLTRANSFERASE"/>
    <property type="match status" value="1"/>
</dbReference>
<protein>
    <recommendedName>
        <fullName evidence="10">tRNA dimethylallyltransferase</fullName>
        <ecNumber evidence="10">2.5.1.75</ecNumber>
    </recommendedName>
    <alternativeName>
        <fullName evidence="10">Dimethylallyl diphosphate:tRNA dimethylallyltransferase</fullName>
        <shortName evidence="10">DMAPP:tRNA dimethylallyltransferase</shortName>
        <shortName evidence="10">DMATase</shortName>
    </alternativeName>
    <alternativeName>
        <fullName evidence="10">Isopentenyl-diphosphate:tRNA isopentenyltransferase</fullName>
        <shortName evidence="10">IPP transferase</shortName>
        <shortName evidence="10">IPPT</shortName>
        <shortName evidence="10">IPTase</shortName>
    </alternativeName>
</protein>
<dbReference type="GO" id="GO:0006400">
    <property type="term" value="P:tRNA modification"/>
    <property type="evidence" value="ECO:0007669"/>
    <property type="project" value="TreeGrafter"/>
</dbReference>
<evidence type="ECO:0000256" key="10">
    <source>
        <dbReference type="HAMAP-Rule" id="MF_00185"/>
    </source>
</evidence>
<evidence type="ECO:0000256" key="5">
    <source>
        <dbReference type="ARBA" id="ARBA00022694"/>
    </source>
</evidence>
<dbReference type="Pfam" id="PF01715">
    <property type="entry name" value="IPPT"/>
    <property type="match status" value="1"/>
</dbReference>
<comment type="function">
    <text evidence="2 10 12">Catalyzes the transfer of a dimethylallyl group onto the adenine at position 37 in tRNAs that read codons beginning with uridine, leading to the formation of N6-(dimethylallyl)adenosine (i(6)A).</text>
</comment>
<keyword evidence="8 10" id="KW-0460">Magnesium</keyword>
<dbReference type="GO" id="GO:0005524">
    <property type="term" value="F:ATP binding"/>
    <property type="evidence" value="ECO:0007669"/>
    <property type="project" value="UniProtKB-UniRule"/>
</dbReference>
<keyword evidence="6 10" id="KW-0547">Nucleotide-binding</keyword>
<dbReference type="PANTHER" id="PTHR11088:SF60">
    <property type="entry name" value="TRNA DIMETHYLALLYLTRANSFERASE"/>
    <property type="match status" value="1"/>
</dbReference>
<evidence type="ECO:0000256" key="2">
    <source>
        <dbReference type="ARBA" id="ARBA00003213"/>
    </source>
</evidence>
<evidence type="ECO:0000256" key="4">
    <source>
        <dbReference type="ARBA" id="ARBA00022679"/>
    </source>
</evidence>
<dbReference type="EC" id="2.5.1.75" evidence="10"/>
<proteinExistence type="inferred from homology"/>
<evidence type="ECO:0000256" key="1">
    <source>
        <dbReference type="ARBA" id="ARBA00001946"/>
    </source>
</evidence>
<keyword evidence="5 10" id="KW-0819">tRNA processing</keyword>
<comment type="similarity">
    <text evidence="3 10 13">Belongs to the IPP transferase family.</text>
</comment>
<evidence type="ECO:0000313" key="15">
    <source>
        <dbReference type="Proteomes" id="UP000241762"/>
    </source>
</evidence>
<organism evidence="14 15">
    <name type="scientific">Candidatus Phycorickettsia trachydisci</name>
    <dbReference type="NCBI Taxonomy" id="2115978"/>
    <lineage>
        <taxon>Bacteria</taxon>
        <taxon>Pseudomonadati</taxon>
        <taxon>Pseudomonadota</taxon>
        <taxon>Alphaproteobacteria</taxon>
        <taxon>Rickettsiales</taxon>
        <taxon>Rickettsiaceae</taxon>
        <taxon>Candidatus Phycorickettsia</taxon>
    </lineage>
</organism>
<accession>A0A2P1P8T8</accession>
<dbReference type="InterPro" id="IPR027417">
    <property type="entry name" value="P-loop_NTPase"/>
</dbReference>
<comment type="cofactor">
    <cofactor evidence="1 10">
        <name>Mg(2+)</name>
        <dbReference type="ChEBI" id="CHEBI:18420"/>
    </cofactor>
</comment>
<dbReference type="AlphaFoldDB" id="A0A2P1P8T8"/>
<dbReference type="SUPFAM" id="SSF52540">
    <property type="entry name" value="P-loop containing nucleoside triphosphate hydrolases"/>
    <property type="match status" value="1"/>
</dbReference>
<comment type="subunit">
    <text evidence="10">Monomer.</text>
</comment>
<name>A0A2P1P8T8_9RICK</name>
<evidence type="ECO:0000313" key="14">
    <source>
        <dbReference type="EMBL" id="AVP87676.1"/>
    </source>
</evidence>
<keyword evidence="15" id="KW-1185">Reference proteome</keyword>
<evidence type="ECO:0000256" key="11">
    <source>
        <dbReference type="RuleBase" id="RU003783"/>
    </source>
</evidence>
<dbReference type="NCBIfam" id="TIGR00174">
    <property type="entry name" value="miaA"/>
    <property type="match status" value="1"/>
</dbReference>
<dbReference type="InterPro" id="IPR039657">
    <property type="entry name" value="Dimethylallyltransferase"/>
</dbReference>
<reference evidence="14 15" key="1">
    <citation type="submission" date="2018-03" db="EMBL/GenBank/DDBJ databases">
        <title>A gene transfer event suggests a long-term partnership between eustigmatophyte algae and a novel lineage of endosymbiotic bacteria.</title>
        <authorList>
            <person name="Yurchenko T."/>
            <person name="Sevcikova T."/>
            <person name="Pribyl P."/>
            <person name="El Karkouri K."/>
            <person name="Klimes V."/>
            <person name="Amaral R."/>
            <person name="Zbrankova V."/>
            <person name="Kim E."/>
            <person name="Raoult D."/>
            <person name="Santos L.M.A."/>
            <person name="Elias M."/>
        </authorList>
    </citation>
    <scope>NUCLEOTIDE SEQUENCE [LARGE SCALE GENOMIC DNA]</scope>
    <source>
        <strain evidence="14">CCALA 838</strain>
    </source>
</reference>
<evidence type="ECO:0000256" key="7">
    <source>
        <dbReference type="ARBA" id="ARBA00022840"/>
    </source>
</evidence>
<evidence type="ECO:0000256" key="9">
    <source>
        <dbReference type="ARBA" id="ARBA00049563"/>
    </source>
</evidence>
<sequence length="309" mass="35684">MTSKAYLFEYSSLNLVIHILKKMRKIHIICGPTASGKSAYALDMAQKIRAIIINADALQVYKQLKIITCCPKEEDLKITQHFLYNHIDIFEEYNAHKYVNQVVEVLTALPDHIPTIIVGGTGMYLQFLIQGVHRLPEIDSQIRKSVRDKISDPIKLYKELKEIDPLSASTLNQLDTKRISRALEVYLQTSKSITSFYRDDNLYRPLEGCDITTHLLLLDRKKLYENCNKRFESLIKQGALDEAQKILPLWDNLHTSAKKALGLKELVNYLKDEVSLDDAIKVAQQKTRNFAKRQMTWFRHQLKADHIIS</sequence>
<dbReference type="HAMAP" id="MF_00185">
    <property type="entry name" value="IPP_trans"/>
    <property type="match status" value="1"/>
</dbReference>
<keyword evidence="4 10" id="KW-0808">Transferase</keyword>
<dbReference type="EMBL" id="CP027845">
    <property type="protein sequence ID" value="AVP87676.1"/>
    <property type="molecule type" value="Genomic_DNA"/>
</dbReference>
<dbReference type="KEGG" id="ptc:phytr_7380"/>